<dbReference type="RefSeq" id="XP_013237427.1">
    <property type="nucleotide sequence ID" value="XM_013381973.1"/>
</dbReference>
<comment type="subcellular location">
    <subcellularLocation>
        <location evidence="1 6">Nucleus</location>
    </subcellularLocation>
</comment>
<evidence type="ECO:0000259" key="8">
    <source>
        <dbReference type="PROSITE" id="PS50039"/>
    </source>
</evidence>
<dbReference type="AlphaFoldDB" id="A0A098VQA5"/>
<organism evidence="9 10">
    <name type="scientific">Mitosporidium daphniae</name>
    <dbReference type="NCBI Taxonomy" id="1485682"/>
    <lineage>
        <taxon>Eukaryota</taxon>
        <taxon>Fungi</taxon>
        <taxon>Fungi incertae sedis</taxon>
        <taxon>Microsporidia</taxon>
        <taxon>Mitosporidium</taxon>
    </lineage>
</organism>
<evidence type="ECO:0000256" key="2">
    <source>
        <dbReference type="ARBA" id="ARBA00023015"/>
    </source>
</evidence>
<evidence type="ECO:0000313" key="9">
    <source>
        <dbReference type="EMBL" id="KGG50979.1"/>
    </source>
</evidence>
<dbReference type="InterPro" id="IPR001766">
    <property type="entry name" value="Fork_head_dom"/>
</dbReference>
<dbReference type="GO" id="GO:0005634">
    <property type="term" value="C:nucleus"/>
    <property type="evidence" value="ECO:0007669"/>
    <property type="project" value="UniProtKB-SubCell"/>
</dbReference>
<feature type="region of interest" description="Disordered" evidence="7">
    <location>
        <begin position="341"/>
        <end position="381"/>
    </location>
</feature>
<feature type="compositionally biased region" description="Basic residues" evidence="7">
    <location>
        <begin position="358"/>
        <end position="367"/>
    </location>
</feature>
<dbReference type="GeneID" id="25260142"/>
<dbReference type="InterPro" id="IPR030456">
    <property type="entry name" value="TF_fork_head_CS_2"/>
</dbReference>
<keyword evidence="4" id="KW-0804">Transcription</keyword>
<dbReference type="SUPFAM" id="SSF46785">
    <property type="entry name" value="Winged helix' DNA-binding domain"/>
    <property type="match status" value="1"/>
</dbReference>
<dbReference type="GO" id="GO:0000981">
    <property type="term" value="F:DNA-binding transcription factor activity, RNA polymerase II-specific"/>
    <property type="evidence" value="ECO:0007669"/>
    <property type="project" value="TreeGrafter"/>
</dbReference>
<dbReference type="InterPro" id="IPR050211">
    <property type="entry name" value="FOX_domain-containing"/>
</dbReference>
<evidence type="ECO:0000256" key="1">
    <source>
        <dbReference type="ARBA" id="ARBA00004123"/>
    </source>
</evidence>
<accession>A0A098VQA5</accession>
<feature type="domain" description="Fork-head" evidence="8">
    <location>
        <begin position="197"/>
        <end position="291"/>
    </location>
</feature>
<dbReference type="PROSITE" id="PS00657">
    <property type="entry name" value="FORK_HEAD_1"/>
    <property type="match status" value="1"/>
</dbReference>
<evidence type="ECO:0000313" key="10">
    <source>
        <dbReference type="Proteomes" id="UP000029725"/>
    </source>
</evidence>
<proteinExistence type="predicted"/>
<dbReference type="OrthoDB" id="5954824at2759"/>
<feature type="region of interest" description="Disordered" evidence="7">
    <location>
        <begin position="1"/>
        <end position="43"/>
    </location>
</feature>
<protein>
    <submittedName>
        <fullName evidence="9">Forkhead transcription factor</fullName>
    </submittedName>
</protein>
<dbReference type="VEuPathDB" id="MicrosporidiaDB:DI09_49p90"/>
<evidence type="ECO:0000256" key="6">
    <source>
        <dbReference type="PROSITE-ProRule" id="PRU00089"/>
    </source>
</evidence>
<keyword evidence="5 6" id="KW-0539">Nucleus</keyword>
<dbReference type="Proteomes" id="UP000029725">
    <property type="component" value="Unassembled WGS sequence"/>
</dbReference>
<evidence type="ECO:0000256" key="7">
    <source>
        <dbReference type="SAM" id="MobiDB-lite"/>
    </source>
</evidence>
<keyword evidence="3 6" id="KW-0238">DNA-binding</keyword>
<dbReference type="PRINTS" id="PR00053">
    <property type="entry name" value="FORKHEAD"/>
</dbReference>
<dbReference type="PROSITE" id="PS00658">
    <property type="entry name" value="FORK_HEAD_2"/>
    <property type="match status" value="1"/>
</dbReference>
<dbReference type="PROSITE" id="PS50039">
    <property type="entry name" value="FORK_HEAD_3"/>
    <property type="match status" value="1"/>
</dbReference>
<dbReference type="GO" id="GO:0000978">
    <property type="term" value="F:RNA polymerase II cis-regulatory region sequence-specific DNA binding"/>
    <property type="evidence" value="ECO:0007669"/>
    <property type="project" value="TreeGrafter"/>
</dbReference>
<evidence type="ECO:0000256" key="3">
    <source>
        <dbReference type="ARBA" id="ARBA00023125"/>
    </source>
</evidence>
<dbReference type="PANTHER" id="PTHR11829:SF343">
    <property type="entry name" value="FORK-HEAD DOMAIN-CONTAINING PROTEIN"/>
    <property type="match status" value="1"/>
</dbReference>
<dbReference type="InterPro" id="IPR018122">
    <property type="entry name" value="TF_fork_head_CS_1"/>
</dbReference>
<dbReference type="SMART" id="SM00339">
    <property type="entry name" value="FH"/>
    <property type="match status" value="1"/>
</dbReference>
<comment type="caution">
    <text evidence="9">The sequence shown here is derived from an EMBL/GenBank/DDBJ whole genome shotgun (WGS) entry which is preliminary data.</text>
</comment>
<dbReference type="InterPro" id="IPR036388">
    <property type="entry name" value="WH-like_DNA-bd_sf"/>
</dbReference>
<dbReference type="FunFam" id="1.10.10.10:FF:000030">
    <property type="entry name" value="Forkhead box protein K2"/>
    <property type="match status" value="1"/>
</dbReference>
<keyword evidence="10" id="KW-1185">Reference proteome</keyword>
<reference evidence="9 10" key="1">
    <citation type="submission" date="2014-04" db="EMBL/GenBank/DDBJ databases">
        <title>A new species of microsporidia sheds light on the evolution of extreme parasitism.</title>
        <authorList>
            <person name="Haag K.L."/>
            <person name="James T.Y."/>
            <person name="Larsson R."/>
            <person name="Schaer T.M."/>
            <person name="Refardt D."/>
            <person name="Pombert J.-F."/>
            <person name="Ebert D."/>
        </authorList>
    </citation>
    <scope>NUCLEOTIDE SEQUENCE [LARGE SCALE GENOMIC DNA]</scope>
    <source>
        <strain evidence="9 10">UGP3</strain>
        <tissue evidence="9">Spores</tissue>
    </source>
</reference>
<dbReference type="Gene3D" id="1.10.10.10">
    <property type="entry name" value="Winged helix-like DNA-binding domain superfamily/Winged helix DNA-binding domain"/>
    <property type="match status" value="1"/>
</dbReference>
<dbReference type="PANTHER" id="PTHR11829">
    <property type="entry name" value="FORKHEAD BOX PROTEIN"/>
    <property type="match status" value="1"/>
</dbReference>
<dbReference type="EMBL" id="JMKJ01000443">
    <property type="protein sequence ID" value="KGG50979.1"/>
    <property type="molecule type" value="Genomic_DNA"/>
</dbReference>
<evidence type="ECO:0000256" key="4">
    <source>
        <dbReference type="ARBA" id="ARBA00023163"/>
    </source>
</evidence>
<keyword evidence="2" id="KW-0805">Transcription regulation</keyword>
<name>A0A098VQA5_9MICR</name>
<dbReference type="HOGENOM" id="CLU_500658_0_0_1"/>
<dbReference type="InterPro" id="IPR036390">
    <property type="entry name" value="WH_DNA-bd_sf"/>
</dbReference>
<sequence length="544" mass="60085">MTDYIVTNTSSVNSSKINGPQLTHPSSSASSLSSSEIGGPLSSMNNNWNTQMGGYHQLSMHSPAGSNQFFSHPDANGNMWLSPFMPGQYMGENAPDPYCYSMYDQPLASLPIVHPESKIINGNADANTHHALSQHFAPQFFTSVRHAEAAFASSQKENVAPPNNAQSNGMGFSQAPFNMQKTIQLEDYSIAFKDGSKPPYSYASLIAQAILSSEAKKLTLSSIYEWITCKYPYYHNQLNGWQNSIRHNLSLNKCFIKIPRCDSDCGKGAFWGIDPNYLHLFENGYLKKKRARATDENFVPSLSQAVSANIYHQTHANGQQQLYQSPAGFFMGDIYSNPNAYQTIHHSHAPPNASVRPKPSRPKKKQSAAKSTDKAPRRRASITIVDSSKNPGCMEAMPLDSQQAQYLGPSDYFIPQQLDYRQLPSHSQATCGGLYMASPQMFYNSPSSPRKMSCPAIFSNNGDNINVPSPNSISSSSNIYNTTSCSKNDFENWMFSNTNIMSQGSEDSVFIDKYQAMNAQCQPMFLPPLEGVDPASPFAPAERF</sequence>
<dbReference type="Pfam" id="PF00250">
    <property type="entry name" value="Forkhead"/>
    <property type="match status" value="1"/>
</dbReference>
<gene>
    <name evidence="9" type="ORF">DI09_49p90</name>
</gene>
<feature type="compositionally biased region" description="Low complexity" evidence="7">
    <location>
        <begin position="25"/>
        <end position="43"/>
    </location>
</feature>
<feature type="DNA-binding region" description="Fork-head" evidence="6">
    <location>
        <begin position="197"/>
        <end position="291"/>
    </location>
</feature>
<feature type="compositionally biased region" description="Polar residues" evidence="7">
    <location>
        <begin position="1"/>
        <end position="24"/>
    </location>
</feature>
<evidence type="ECO:0000256" key="5">
    <source>
        <dbReference type="ARBA" id="ARBA00023242"/>
    </source>
</evidence>